<dbReference type="PROSITE" id="PS51125">
    <property type="entry name" value="NHL"/>
    <property type="match status" value="1"/>
</dbReference>
<feature type="compositionally biased region" description="Polar residues" evidence="8">
    <location>
        <begin position="61"/>
        <end position="71"/>
    </location>
</feature>
<dbReference type="KEGG" id="cvn:111135295"/>
<dbReference type="GO" id="GO:0061630">
    <property type="term" value="F:ubiquitin protein ligase activity"/>
    <property type="evidence" value="ECO:0007669"/>
    <property type="project" value="TreeGrafter"/>
</dbReference>
<dbReference type="PANTHER" id="PTHR25462:SF305">
    <property type="entry name" value="RING-TYPE DOMAIN-CONTAINING PROTEIN"/>
    <property type="match status" value="1"/>
</dbReference>
<name>A0A8B8EM15_CRAVI</name>
<accession>A0A8B8EM15</accession>
<dbReference type="InterPro" id="IPR027370">
    <property type="entry name" value="Znf-RING_euk"/>
</dbReference>
<dbReference type="CDD" id="cd16449">
    <property type="entry name" value="RING-HC"/>
    <property type="match status" value="1"/>
</dbReference>
<evidence type="ECO:0000256" key="3">
    <source>
        <dbReference type="ARBA" id="ARBA00022737"/>
    </source>
</evidence>
<keyword evidence="5" id="KW-0862">Zinc</keyword>
<dbReference type="GO" id="GO:0008270">
    <property type="term" value="F:zinc ion binding"/>
    <property type="evidence" value="ECO:0007669"/>
    <property type="project" value="UniProtKB-KW"/>
</dbReference>
<dbReference type="PROSITE" id="PS50089">
    <property type="entry name" value="ZF_RING_2"/>
    <property type="match status" value="1"/>
</dbReference>
<feature type="region of interest" description="Disordered" evidence="8">
    <location>
        <begin position="1"/>
        <end position="108"/>
    </location>
</feature>
<dbReference type="SMART" id="SM00184">
    <property type="entry name" value="RING"/>
    <property type="match status" value="1"/>
</dbReference>
<evidence type="ECO:0000259" key="9">
    <source>
        <dbReference type="PROSITE" id="PS50089"/>
    </source>
</evidence>
<evidence type="ECO:0000256" key="7">
    <source>
        <dbReference type="PROSITE-ProRule" id="PRU00504"/>
    </source>
</evidence>
<dbReference type="InterPro" id="IPR001258">
    <property type="entry name" value="NHL_repeat"/>
</dbReference>
<dbReference type="GeneID" id="111135295"/>
<feature type="domain" description="RING-type" evidence="9">
    <location>
        <begin position="140"/>
        <end position="186"/>
    </location>
</feature>
<dbReference type="InterPro" id="IPR001841">
    <property type="entry name" value="Znf_RING"/>
</dbReference>
<sequence length="780" mass="88831">MSDSVTAQENSKPPANSFQEGGNENGKNDKSESEYENQTPKLSLASDGVDHGHTKSPAKDNLTQSQDNGGNSFKVDEKARPQLSLEQEKEIENMEIDPGGQQKKENVDTKKALPSVKQYRQYLPETEEDKYKYEGNLTICPICKQELSMPKHLPCLHTFCESCIADYFKLLKGKSNSFRIRCPTCKEYQPGKRVTVPASDIAHLLPTNHFLLNIIARKNMKNCVPCARGGVTSLSEHWCLFCRESLCNEHVAYHNDLTSRDVHRVQNIREVSKDVDLAYLPAYCEVHAYQKLKFYCEDHDVAACDTCRKANHRECPGLVTAESEAEELRNSEYVHELAGKLQHLEKTSVNMLDKISENLADLSSYHENDDRSISEMRQKISKHVKFLEKKLINELTLKQKEKEFEIQTEIGIFEKKRETLLFYKRLLELLLSDGLSIQMFVELPSIGQQSNILAEKMHHRAAIMQNSSIHVKFDDVMVRLDSMGSIVELHTRMKPDVPILAGSGTWRKLQSPQPMAMSEVPHRKPRQGFLVIRFQSSTITGATAIEGRLVLADYTSREIRAYFDNGNRDDSLSIPHLQGNPWDLVEAPTDRDGYTLIISFPKTQKILLLQWENGVVFEQFHTTKRECYGISNVGNYVIVACLKHLEFWKVENDLSMKRKSILPVTGQRVENLHPTNPNRILYSDSCDGGSFYCITNEGTTVFQYDHPELSFPRGIATDREGSIYVAGYKSNNIHKLTPEGELHQLIVPQVHLYRPRVLVENTGAIFVIYGKHKVLELSQI</sequence>
<evidence type="ECO:0000313" key="12">
    <source>
        <dbReference type="RefSeq" id="XP_022340939.1"/>
    </source>
</evidence>
<gene>
    <name evidence="12" type="primary">LOC111135295</name>
</gene>
<evidence type="ECO:0000256" key="4">
    <source>
        <dbReference type="ARBA" id="ARBA00022771"/>
    </source>
</evidence>
<dbReference type="Gene3D" id="2.120.10.30">
    <property type="entry name" value="TolB, C-terminal domain"/>
    <property type="match status" value="1"/>
</dbReference>
<keyword evidence="11" id="KW-1185">Reference proteome</keyword>
<dbReference type="Gene3D" id="3.30.160.60">
    <property type="entry name" value="Classic Zinc Finger"/>
    <property type="match status" value="1"/>
</dbReference>
<feature type="compositionally biased region" description="Polar residues" evidence="8">
    <location>
        <begin position="1"/>
        <end position="22"/>
    </location>
</feature>
<evidence type="ECO:0000256" key="2">
    <source>
        <dbReference type="ARBA" id="ARBA00022723"/>
    </source>
</evidence>
<dbReference type="InterPro" id="IPR011042">
    <property type="entry name" value="6-blade_b-propeller_TolB-like"/>
</dbReference>
<dbReference type="InterPro" id="IPR000315">
    <property type="entry name" value="Znf_B-box"/>
</dbReference>
<dbReference type="PROSITE" id="PS00518">
    <property type="entry name" value="ZF_RING_1"/>
    <property type="match status" value="1"/>
</dbReference>
<dbReference type="PROSITE" id="PS50119">
    <property type="entry name" value="ZF_BBOX"/>
    <property type="match status" value="1"/>
</dbReference>
<evidence type="ECO:0000313" key="11">
    <source>
        <dbReference type="Proteomes" id="UP000694844"/>
    </source>
</evidence>
<protein>
    <submittedName>
        <fullName evidence="12">Uncharacterized protein LOC111135295</fullName>
    </submittedName>
</protein>
<proteinExistence type="predicted"/>
<dbReference type="RefSeq" id="XP_022340939.1">
    <property type="nucleotide sequence ID" value="XM_022485231.1"/>
</dbReference>
<evidence type="ECO:0000256" key="1">
    <source>
        <dbReference type="ARBA" id="ARBA00022553"/>
    </source>
</evidence>
<dbReference type="InterPro" id="IPR013083">
    <property type="entry name" value="Znf_RING/FYVE/PHD"/>
</dbReference>
<keyword evidence="4 6" id="KW-0863">Zinc-finger</keyword>
<evidence type="ECO:0000256" key="6">
    <source>
        <dbReference type="PROSITE-ProRule" id="PRU00024"/>
    </source>
</evidence>
<dbReference type="SUPFAM" id="SSF57850">
    <property type="entry name" value="RING/U-box"/>
    <property type="match status" value="1"/>
</dbReference>
<feature type="compositionally biased region" description="Basic and acidic residues" evidence="8">
    <location>
        <begin position="74"/>
        <end position="92"/>
    </location>
</feature>
<evidence type="ECO:0000259" key="10">
    <source>
        <dbReference type="PROSITE" id="PS50119"/>
    </source>
</evidence>
<dbReference type="OrthoDB" id="6105938at2759"/>
<dbReference type="AlphaFoldDB" id="A0A8B8EM15"/>
<organism evidence="11 12">
    <name type="scientific">Crassostrea virginica</name>
    <name type="common">Eastern oyster</name>
    <dbReference type="NCBI Taxonomy" id="6565"/>
    <lineage>
        <taxon>Eukaryota</taxon>
        <taxon>Metazoa</taxon>
        <taxon>Spiralia</taxon>
        <taxon>Lophotrochozoa</taxon>
        <taxon>Mollusca</taxon>
        <taxon>Bivalvia</taxon>
        <taxon>Autobranchia</taxon>
        <taxon>Pteriomorphia</taxon>
        <taxon>Ostreida</taxon>
        <taxon>Ostreoidea</taxon>
        <taxon>Ostreidae</taxon>
        <taxon>Crassostrea</taxon>
    </lineage>
</organism>
<feature type="domain" description="B box-type" evidence="10">
    <location>
        <begin position="284"/>
        <end position="313"/>
    </location>
</feature>
<keyword evidence="3" id="KW-0677">Repeat</keyword>
<evidence type="ECO:0000256" key="5">
    <source>
        <dbReference type="ARBA" id="ARBA00022833"/>
    </source>
</evidence>
<keyword evidence="2" id="KW-0479">Metal-binding</keyword>
<evidence type="ECO:0000256" key="8">
    <source>
        <dbReference type="SAM" id="MobiDB-lite"/>
    </source>
</evidence>
<dbReference type="Pfam" id="PF13445">
    <property type="entry name" value="zf-RING_UBOX"/>
    <property type="match status" value="1"/>
</dbReference>
<feature type="repeat" description="NHL" evidence="7">
    <location>
        <begin position="708"/>
        <end position="739"/>
    </location>
</feature>
<dbReference type="GO" id="GO:0005654">
    <property type="term" value="C:nucleoplasm"/>
    <property type="evidence" value="ECO:0007669"/>
    <property type="project" value="TreeGrafter"/>
</dbReference>
<dbReference type="Proteomes" id="UP000694844">
    <property type="component" value="Chromosome 5"/>
</dbReference>
<dbReference type="InterPro" id="IPR047153">
    <property type="entry name" value="TRIM45/56/19-like"/>
</dbReference>
<dbReference type="SUPFAM" id="SSF101898">
    <property type="entry name" value="NHL repeat"/>
    <property type="match status" value="1"/>
</dbReference>
<keyword evidence="1" id="KW-0597">Phosphoprotein</keyword>
<reference evidence="12" key="1">
    <citation type="submission" date="2025-08" db="UniProtKB">
        <authorList>
            <consortium name="RefSeq"/>
        </authorList>
    </citation>
    <scope>IDENTIFICATION</scope>
    <source>
        <tissue evidence="12">Whole sample</tissue>
    </source>
</reference>
<dbReference type="InterPro" id="IPR017907">
    <property type="entry name" value="Znf_RING_CS"/>
</dbReference>
<dbReference type="SUPFAM" id="SSF57845">
    <property type="entry name" value="B-box zinc-binding domain"/>
    <property type="match status" value="1"/>
</dbReference>
<dbReference type="PANTHER" id="PTHR25462">
    <property type="entry name" value="BONUS, ISOFORM C-RELATED"/>
    <property type="match status" value="1"/>
</dbReference>
<dbReference type="Gene3D" id="3.30.40.10">
    <property type="entry name" value="Zinc/RING finger domain, C3HC4 (zinc finger)"/>
    <property type="match status" value="1"/>
</dbReference>